<dbReference type="InterPro" id="IPR008928">
    <property type="entry name" value="6-hairpin_glycosidase_sf"/>
</dbReference>
<evidence type="ECO:0000313" key="1">
    <source>
        <dbReference type="EMBL" id="WXB13173.1"/>
    </source>
</evidence>
<protein>
    <recommendedName>
        <fullName evidence="3">D-glucuronyl C5-epimerase C-terminal domain-containing protein</fullName>
    </recommendedName>
</protein>
<proteinExistence type="predicted"/>
<accession>A0ABZ2LQK7</accession>
<keyword evidence="2" id="KW-1185">Reference proteome</keyword>
<dbReference type="SUPFAM" id="SSF48208">
    <property type="entry name" value="Six-hairpin glycosidases"/>
    <property type="match status" value="1"/>
</dbReference>
<evidence type="ECO:0000313" key="2">
    <source>
        <dbReference type="Proteomes" id="UP001370348"/>
    </source>
</evidence>
<dbReference type="EMBL" id="CP089984">
    <property type="protein sequence ID" value="WXB13173.1"/>
    <property type="molecule type" value="Genomic_DNA"/>
</dbReference>
<dbReference type="Gene3D" id="1.50.10.10">
    <property type="match status" value="1"/>
</dbReference>
<dbReference type="Proteomes" id="UP001370348">
    <property type="component" value="Chromosome"/>
</dbReference>
<dbReference type="RefSeq" id="WP_394822793.1">
    <property type="nucleotide sequence ID" value="NZ_CP089984.1"/>
</dbReference>
<sequence>MLSRRAFLGGSSILLLSRCYATASSERIPVELVRRSTGNGLEVVNLGLPLPPGLLDDARRIRVLAPNGRELPSVAREIEAWPLDASLRAAQVQTAIDFGDAQRLQIEIVTGELPEARRQLVPIEDTLLDPEGLTGPRVLPLLPAEWLCRSGVGGPQVPAARSGAYAAYDAAVERNFPGSLRYVDSKVFSTWLFDRPSTWYKQYVRTGDGKFLDAAYRAANFVRLQTELEGPDAGIFKLKGRDLKYVYPQSMHLHSLLTGDPRARVAADRMARFCLTRWDPWYRPERYTEPPVDVDPEQDRPFWTTRHAAISLLGIAHGWEMSGDLAYLRTIYEHINALYTHQRRPPDGHAADGSWRQNWALYDPSETRLPGATSPWMTAILVAALSHAWRITSDPRIPDMIVRWCEFLDRKGFQPSGVPYYVVDCLGADSLPAPPGDPAESTSAHCMEIAYSLAMGIYFTRDPEQRSRFRRRFDDQLARAVTLNLNAPPRAYNWAFHASSELVARLQSVDP</sequence>
<name>A0ABZ2LQK7_9BACT</name>
<gene>
    <name evidence="1" type="ORF">LZC94_35675</name>
</gene>
<dbReference type="InterPro" id="IPR012341">
    <property type="entry name" value="6hp_glycosidase-like_sf"/>
</dbReference>
<evidence type="ECO:0008006" key="3">
    <source>
        <dbReference type="Google" id="ProtNLM"/>
    </source>
</evidence>
<organism evidence="1 2">
    <name type="scientific">Pendulispora albinea</name>
    <dbReference type="NCBI Taxonomy" id="2741071"/>
    <lineage>
        <taxon>Bacteria</taxon>
        <taxon>Pseudomonadati</taxon>
        <taxon>Myxococcota</taxon>
        <taxon>Myxococcia</taxon>
        <taxon>Myxococcales</taxon>
        <taxon>Sorangiineae</taxon>
        <taxon>Pendulisporaceae</taxon>
        <taxon>Pendulispora</taxon>
    </lineage>
</organism>
<reference evidence="1 2" key="1">
    <citation type="submission" date="2021-12" db="EMBL/GenBank/DDBJ databases">
        <title>Discovery of the Pendulisporaceae a myxobacterial family with distinct sporulation behavior and unique specialized metabolism.</title>
        <authorList>
            <person name="Garcia R."/>
            <person name="Popoff A."/>
            <person name="Bader C.D."/>
            <person name="Loehr J."/>
            <person name="Walesch S."/>
            <person name="Walt C."/>
            <person name="Boldt J."/>
            <person name="Bunk B."/>
            <person name="Haeckl F.J.F.P.J."/>
            <person name="Gunesch A.P."/>
            <person name="Birkelbach J."/>
            <person name="Nuebel U."/>
            <person name="Pietschmann T."/>
            <person name="Bach T."/>
            <person name="Mueller R."/>
        </authorList>
    </citation>
    <scope>NUCLEOTIDE SEQUENCE [LARGE SCALE GENOMIC DNA]</scope>
    <source>
        <strain evidence="1 2">MSr11954</strain>
    </source>
</reference>